<dbReference type="GO" id="GO:0015450">
    <property type="term" value="F:protein-transporting ATPase activity"/>
    <property type="evidence" value="ECO:0007669"/>
    <property type="project" value="UniProtKB-UniRule"/>
</dbReference>
<feature type="transmembrane region" description="Helical" evidence="9">
    <location>
        <begin position="51"/>
        <end position="75"/>
    </location>
</feature>
<sequence>MFSCILWFFFLVSFFLIFLIMVQPTEGSDSIANVWETSSPFLSKIITEKHIVKITIMCAILFFILCIVLCNLNYIKK</sequence>
<dbReference type="RefSeq" id="WP_075472694.1">
    <property type="nucleotide sequence ID" value="NZ_CP135003.1"/>
</dbReference>
<reference evidence="11" key="1">
    <citation type="submission" date="2015-10" db="EMBL/GenBank/DDBJ databases">
        <authorList>
            <person name="Manzano-Marin A."/>
            <person name="Manzano-Marin A."/>
        </authorList>
    </citation>
    <scope>NUCLEOTIDE SEQUENCE [LARGE SCALE GENOMIC DNA]</scope>
    <source>
        <strain evidence="11">BTs</strain>
    </source>
</reference>
<dbReference type="AlphaFoldDB" id="A0A160SW18"/>
<keyword evidence="9" id="KW-1003">Cell membrane</keyword>
<evidence type="ECO:0000256" key="6">
    <source>
        <dbReference type="ARBA" id="ARBA00022989"/>
    </source>
</evidence>
<keyword evidence="7 9" id="KW-0811">Translocation</keyword>
<dbReference type="NCBIfam" id="TIGR00810">
    <property type="entry name" value="secG"/>
    <property type="match status" value="1"/>
</dbReference>
<dbReference type="GO" id="GO:0005886">
    <property type="term" value="C:plasma membrane"/>
    <property type="evidence" value="ECO:0007669"/>
    <property type="project" value="UniProtKB-SubCell"/>
</dbReference>
<dbReference type="PATRIC" id="fig|98804.3.peg.243"/>
<dbReference type="EMBL" id="LN890285">
    <property type="protein sequence ID" value="CUR53227.1"/>
    <property type="molecule type" value="Genomic_DNA"/>
</dbReference>
<evidence type="ECO:0000256" key="1">
    <source>
        <dbReference type="ARBA" id="ARBA00004141"/>
    </source>
</evidence>
<accession>A0A160SW18</accession>
<keyword evidence="4 9" id="KW-0812">Transmembrane</keyword>
<keyword evidence="8 9" id="KW-0472">Membrane</keyword>
<keyword evidence="3 9" id="KW-0813">Transport</keyword>
<comment type="subcellular location">
    <subcellularLocation>
        <location evidence="9">Cell membrane</location>
        <topology evidence="9">Multi-pass membrane protein</topology>
    </subcellularLocation>
    <subcellularLocation>
        <location evidence="1">Membrane</location>
        <topology evidence="1">Multi-pass membrane protein</topology>
    </subcellularLocation>
</comment>
<dbReference type="Pfam" id="PF03840">
    <property type="entry name" value="SecG"/>
    <property type="match status" value="1"/>
</dbReference>
<evidence type="ECO:0000313" key="10">
    <source>
        <dbReference type="EMBL" id="CUR53227.1"/>
    </source>
</evidence>
<evidence type="ECO:0000256" key="2">
    <source>
        <dbReference type="ARBA" id="ARBA00008445"/>
    </source>
</evidence>
<proteinExistence type="inferred from homology"/>
<evidence type="ECO:0000313" key="11">
    <source>
        <dbReference type="Proteomes" id="UP000243633"/>
    </source>
</evidence>
<dbReference type="Proteomes" id="UP000243633">
    <property type="component" value="Chromosome 1"/>
</dbReference>
<keyword evidence="6 9" id="KW-1133">Transmembrane helix</keyword>
<comment type="caution">
    <text evidence="9">Lacks conserved residue(s) required for the propagation of feature annotation.</text>
</comment>
<protein>
    <recommendedName>
        <fullName evidence="9">Protein-export membrane protein SecG</fullName>
    </recommendedName>
</protein>
<keyword evidence="5 9" id="KW-0653">Protein transport</keyword>
<evidence type="ECO:0000256" key="9">
    <source>
        <dbReference type="RuleBase" id="RU365087"/>
    </source>
</evidence>
<comment type="similarity">
    <text evidence="2 9">Belongs to the SecG family.</text>
</comment>
<evidence type="ECO:0000256" key="7">
    <source>
        <dbReference type="ARBA" id="ARBA00023010"/>
    </source>
</evidence>
<evidence type="ECO:0000256" key="3">
    <source>
        <dbReference type="ARBA" id="ARBA00022448"/>
    </source>
</evidence>
<evidence type="ECO:0000256" key="8">
    <source>
        <dbReference type="ARBA" id="ARBA00023136"/>
    </source>
</evidence>
<keyword evidence="11" id="KW-1185">Reference proteome</keyword>
<dbReference type="PRINTS" id="PR01651">
    <property type="entry name" value="SECGEXPORT"/>
</dbReference>
<name>A0A160SW18_BUCTT</name>
<gene>
    <name evidence="10" type="primary">secG</name>
    <name evidence="10" type="ORF">BTSPAZIEG_0256</name>
</gene>
<organism evidence="10 11">
    <name type="scientific">Buchnera aphidicola subsp. Tuberolachnus salignus</name>
    <dbReference type="NCBI Taxonomy" id="98804"/>
    <lineage>
        <taxon>Bacteria</taxon>
        <taxon>Pseudomonadati</taxon>
        <taxon>Pseudomonadota</taxon>
        <taxon>Gammaproteobacteria</taxon>
        <taxon>Enterobacterales</taxon>
        <taxon>Erwiniaceae</taxon>
        <taxon>Buchnera</taxon>
    </lineage>
</organism>
<dbReference type="InterPro" id="IPR004692">
    <property type="entry name" value="SecG"/>
</dbReference>
<evidence type="ECO:0000256" key="4">
    <source>
        <dbReference type="ARBA" id="ARBA00022692"/>
    </source>
</evidence>
<dbReference type="GO" id="GO:0009306">
    <property type="term" value="P:protein secretion"/>
    <property type="evidence" value="ECO:0007669"/>
    <property type="project" value="UniProtKB-UniRule"/>
</dbReference>
<evidence type="ECO:0000256" key="5">
    <source>
        <dbReference type="ARBA" id="ARBA00022927"/>
    </source>
</evidence>
<comment type="function">
    <text evidence="9">Involved in protein export. Participates in an early event of protein translocation.</text>
</comment>